<feature type="coiled-coil region" evidence="1">
    <location>
        <begin position="320"/>
        <end position="354"/>
    </location>
</feature>
<feature type="non-terminal residue" evidence="2">
    <location>
        <position position="512"/>
    </location>
</feature>
<dbReference type="EMBL" id="KL403759">
    <property type="protein sequence ID" value="KEH15443.1"/>
    <property type="molecule type" value="Genomic_DNA"/>
</dbReference>
<keyword evidence="4" id="KW-1185">Reference proteome</keyword>
<evidence type="ECO:0000313" key="2">
    <source>
        <dbReference type="EMBL" id="KEH15443.1"/>
    </source>
</evidence>
<organism evidence="2 4">
    <name type="scientific">Medicago truncatula</name>
    <name type="common">Barrel medic</name>
    <name type="synonym">Medicago tribuloides</name>
    <dbReference type="NCBI Taxonomy" id="3880"/>
    <lineage>
        <taxon>Eukaryota</taxon>
        <taxon>Viridiplantae</taxon>
        <taxon>Streptophyta</taxon>
        <taxon>Embryophyta</taxon>
        <taxon>Tracheophyta</taxon>
        <taxon>Spermatophyta</taxon>
        <taxon>Magnoliopsida</taxon>
        <taxon>eudicotyledons</taxon>
        <taxon>Gunneridae</taxon>
        <taxon>Pentapetalae</taxon>
        <taxon>rosids</taxon>
        <taxon>fabids</taxon>
        <taxon>Fabales</taxon>
        <taxon>Fabaceae</taxon>
        <taxon>Papilionoideae</taxon>
        <taxon>50 kb inversion clade</taxon>
        <taxon>NPAAA clade</taxon>
        <taxon>Hologalegina</taxon>
        <taxon>IRL clade</taxon>
        <taxon>Trifolieae</taxon>
        <taxon>Medicago</taxon>
    </lineage>
</organism>
<gene>
    <name evidence="2" type="ORF">MTR_1035s0010</name>
</gene>
<dbReference type="Pfam" id="PF10679">
    <property type="entry name" value="DUF2491"/>
    <property type="match status" value="1"/>
</dbReference>
<feature type="non-terminal residue" evidence="2">
    <location>
        <position position="1"/>
    </location>
</feature>
<protein>
    <submittedName>
        <fullName evidence="2">DUF2491 family protein</fullName>
    </submittedName>
</protein>
<keyword evidence="1" id="KW-0175">Coiled coil</keyword>
<accession>A0A072TEK8</accession>
<reference evidence="2 4" key="2">
    <citation type="journal article" date="2014" name="BMC Genomics">
        <title>An improved genome release (version Mt4.0) for the model legume Medicago truncatula.</title>
        <authorList>
            <person name="Tang H."/>
            <person name="Krishnakumar V."/>
            <person name="Bidwell S."/>
            <person name="Rosen B."/>
            <person name="Chan A."/>
            <person name="Zhou S."/>
            <person name="Gentzbittel L."/>
            <person name="Childs K.L."/>
            <person name="Yandell M."/>
            <person name="Gundlach H."/>
            <person name="Mayer K.F."/>
            <person name="Schwartz D.C."/>
            <person name="Town C.D."/>
        </authorList>
    </citation>
    <scope>GENOME REANNOTATION</scope>
    <source>
        <strain evidence="2">A17</strain>
        <strain evidence="3 4">cv. Jemalong A17</strain>
    </source>
</reference>
<evidence type="ECO:0000256" key="1">
    <source>
        <dbReference type="SAM" id="Coils"/>
    </source>
</evidence>
<dbReference type="HOGENOM" id="CLU_532775_0_0_1"/>
<proteinExistence type="predicted"/>
<reference evidence="2 4" key="1">
    <citation type="journal article" date="2011" name="Nature">
        <title>The Medicago genome provides insight into the evolution of rhizobial symbioses.</title>
        <authorList>
            <person name="Young N.D."/>
            <person name="Debelle F."/>
            <person name="Oldroyd G.E."/>
            <person name="Geurts R."/>
            <person name="Cannon S.B."/>
            <person name="Udvardi M.K."/>
            <person name="Benedito V.A."/>
            <person name="Mayer K.F."/>
            <person name="Gouzy J."/>
            <person name="Schoof H."/>
            <person name="Van de Peer Y."/>
            <person name="Proost S."/>
            <person name="Cook D.R."/>
            <person name="Meyers B.C."/>
            <person name="Spannagl M."/>
            <person name="Cheung F."/>
            <person name="De Mita S."/>
            <person name="Krishnakumar V."/>
            <person name="Gundlach H."/>
            <person name="Zhou S."/>
            <person name="Mudge J."/>
            <person name="Bharti A.K."/>
            <person name="Murray J.D."/>
            <person name="Naoumkina M.A."/>
            <person name="Rosen B."/>
            <person name="Silverstein K.A."/>
            <person name="Tang H."/>
            <person name="Rombauts S."/>
            <person name="Zhao P.X."/>
            <person name="Zhou P."/>
            <person name="Barbe V."/>
            <person name="Bardou P."/>
            <person name="Bechner M."/>
            <person name="Bellec A."/>
            <person name="Berger A."/>
            <person name="Berges H."/>
            <person name="Bidwell S."/>
            <person name="Bisseling T."/>
            <person name="Choisne N."/>
            <person name="Couloux A."/>
            <person name="Denny R."/>
            <person name="Deshpande S."/>
            <person name="Dai X."/>
            <person name="Doyle J.J."/>
            <person name="Dudez A.M."/>
            <person name="Farmer A.D."/>
            <person name="Fouteau S."/>
            <person name="Franken C."/>
            <person name="Gibelin C."/>
            <person name="Gish J."/>
            <person name="Goldstein S."/>
            <person name="Gonzalez A.J."/>
            <person name="Green P.J."/>
            <person name="Hallab A."/>
            <person name="Hartog M."/>
            <person name="Hua A."/>
            <person name="Humphray S.J."/>
            <person name="Jeong D.H."/>
            <person name="Jing Y."/>
            <person name="Jocker A."/>
            <person name="Kenton S.M."/>
            <person name="Kim D.J."/>
            <person name="Klee K."/>
            <person name="Lai H."/>
            <person name="Lang C."/>
            <person name="Lin S."/>
            <person name="Macmil S.L."/>
            <person name="Magdelenat G."/>
            <person name="Matthews L."/>
            <person name="McCorrison J."/>
            <person name="Monaghan E.L."/>
            <person name="Mun J.H."/>
            <person name="Najar F.Z."/>
            <person name="Nicholson C."/>
            <person name="Noirot C."/>
            <person name="O'Bleness M."/>
            <person name="Paule C.R."/>
            <person name="Poulain J."/>
            <person name="Prion F."/>
            <person name="Qin B."/>
            <person name="Qu C."/>
            <person name="Retzel E.F."/>
            <person name="Riddle C."/>
            <person name="Sallet E."/>
            <person name="Samain S."/>
            <person name="Samson N."/>
            <person name="Sanders I."/>
            <person name="Saurat O."/>
            <person name="Scarpelli C."/>
            <person name="Schiex T."/>
            <person name="Segurens B."/>
            <person name="Severin A.J."/>
            <person name="Sherrier D.J."/>
            <person name="Shi R."/>
            <person name="Sims S."/>
            <person name="Singer S.R."/>
            <person name="Sinharoy S."/>
            <person name="Sterck L."/>
            <person name="Viollet A."/>
            <person name="Wang B.B."/>
            <person name="Wang K."/>
            <person name="Wang M."/>
            <person name="Wang X."/>
            <person name="Warfsmann J."/>
            <person name="Weissenbach J."/>
            <person name="White D.D."/>
            <person name="White J.D."/>
            <person name="Wiley G.B."/>
            <person name="Wincker P."/>
            <person name="Xing Y."/>
            <person name="Yang L."/>
            <person name="Yao Z."/>
            <person name="Ying F."/>
            <person name="Zhai J."/>
            <person name="Zhou L."/>
            <person name="Zuber A."/>
            <person name="Denarie J."/>
            <person name="Dixon R.A."/>
            <person name="May G.D."/>
            <person name="Schwartz D.C."/>
            <person name="Rogers J."/>
            <person name="Quetier F."/>
            <person name="Town C.D."/>
            <person name="Roe B.A."/>
        </authorList>
    </citation>
    <scope>NUCLEOTIDE SEQUENCE [LARGE SCALE GENOMIC DNA]</scope>
    <source>
        <strain evidence="2">A17</strain>
        <strain evidence="3 4">cv. Jemalong A17</strain>
    </source>
</reference>
<sequence>HELSSVSKLMSLFETARRIGQKRIDDYMRAHTTSPERVDTGLPYGARIGGLIEMPIAQFALLDDTLLAVPKAAQFPIVAVSRLRIDADEDLSIFRLYVDTGPDRNGQGAFLQIMTGKNRPDDVREMAYYQFLFREYPTTTEEQDAFLGKGFGLGQDRYEMDREEISQIAHLSTSAERIDALLGGQDSIGFERDAPGGDYLRPWTARERRLDDSIGEKGVEKTHSFMQYVRRLPSVLNDEPGPVERLWIDFEEVETMDGRPARAVWVDYLAGIAVDPLRESKMSGWKLATTLIAKHVGVLGDKLAQQLAAFDPETATQVDRDNLQARLHEVAVKLAEANQKNDTAQKAVKDLSTSIEGDSKAAEVLIGKFEKNEVSEATLTQFTNDLEQRKQALPRRQADADASAQLVATLQDILNTVEKQLSEFDVKARAAMADLAQAQADRQRAETMQQQQAELNRLQSGTGGASTGLGALQAAAARTRIEADAAQTVASIGQKPLDQQAAVDEARRIAAG</sequence>
<name>A0A072TEK8_MEDTR</name>
<dbReference type="InterPro" id="IPR019621">
    <property type="entry name" value="DUF2491"/>
</dbReference>
<dbReference type="EnsemblPlants" id="KEH15443">
    <property type="protein sequence ID" value="KEH15443"/>
    <property type="gene ID" value="MTR_1035s0010"/>
</dbReference>
<evidence type="ECO:0000313" key="3">
    <source>
        <dbReference type="EnsemblPlants" id="KEH15443"/>
    </source>
</evidence>
<reference evidence="3" key="3">
    <citation type="submission" date="2015-06" db="UniProtKB">
        <authorList>
            <consortium name="EnsemblPlants"/>
        </authorList>
    </citation>
    <scope>IDENTIFICATION</scope>
    <source>
        <strain evidence="3">cv. Jemalong A17</strain>
    </source>
</reference>
<dbReference type="AlphaFoldDB" id="A0A072TEK8"/>
<evidence type="ECO:0000313" key="4">
    <source>
        <dbReference type="Proteomes" id="UP000002051"/>
    </source>
</evidence>
<dbReference type="Proteomes" id="UP000002051">
    <property type="component" value="Unassembled WGS sequence"/>
</dbReference>